<dbReference type="RefSeq" id="WP_380623799.1">
    <property type="nucleotide sequence ID" value="NZ_JBHSDK010000028.1"/>
</dbReference>
<keyword evidence="2" id="KW-1185">Reference proteome</keyword>
<dbReference type="EMBL" id="JBHSDK010000028">
    <property type="protein sequence ID" value="MFC4337146.1"/>
    <property type="molecule type" value="Genomic_DNA"/>
</dbReference>
<proteinExistence type="predicted"/>
<evidence type="ECO:0000313" key="1">
    <source>
        <dbReference type="EMBL" id="MFC4337146.1"/>
    </source>
</evidence>
<evidence type="ECO:0000313" key="2">
    <source>
        <dbReference type="Proteomes" id="UP001595823"/>
    </source>
</evidence>
<reference evidence="2" key="1">
    <citation type="journal article" date="2019" name="Int. J. Syst. Evol. Microbiol.">
        <title>The Global Catalogue of Microorganisms (GCM) 10K type strain sequencing project: providing services to taxonomists for standard genome sequencing and annotation.</title>
        <authorList>
            <consortium name="The Broad Institute Genomics Platform"/>
            <consortium name="The Broad Institute Genome Sequencing Center for Infectious Disease"/>
            <person name="Wu L."/>
            <person name="Ma J."/>
        </authorList>
    </citation>
    <scope>NUCLEOTIDE SEQUENCE [LARGE SCALE GENOMIC DNA]</scope>
    <source>
        <strain evidence="2">IBRC-M 10908</strain>
    </source>
</reference>
<dbReference type="Proteomes" id="UP001595823">
    <property type="component" value="Unassembled WGS sequence"/>
</dbReference>
<protein>
    <submittedName>
        <fullName evidence="1">Uncharacterized protein</fullName>
    </submittedName>
</protein>
<accession>A0ABV8U2U0</accession>
<organism evidence="1 2">
    <name type="scientific">Salininema proteolyticum</name>
    <dbReference type="NCBI Taxonomy" id="1607685"/>
    <lineage>
        <taxon>Bacteria</taxon>
        <taxon>Bacillati</taxon>
        <taxon>Actinomycetota</taxon>
        <taxon>Actinomycetes</taxon>
        <taxon>Glycomycetales</taxon>
        <taxon>Glycomycetaceae</taxon>
        <taxon>Salininema</taxon>
    </lineage>
</organism>
<comment type="caution">
    <text evidence="1">The sequence shown here is derived from an EMBL/GenBank/DDBJ whole genome shotgun (WGS) entry which is preliminary data.</text>
</comment>
<gene>
    <name evidence="1" type="ORF">ACFPET_18235</name>
</gene>
<name>A0ABV8U2U0_9ACTN</name>
<sequence>MTSTAPQRRFIGGPSIGDFRIFNAEFTVALDSGRLTVFQTDFGAQPVRVLHMPDPEAARPDEHWCYYTDSAQETRRTIRRNAMRLYRSATHSHRN</sequence>